<comment type="subcellular location">
    <subcellularLocation>
        <location evidence="1 8">Cell membrane</location>
        <topology evidence="1 8">Multi-pass membrane protein</topology>
    </subcellularLocation>
</comment>
<sequence length="266" mass="28963">MFSNFLSDYNSWTLLALGSLAFIAGFIDSVVGGGGLIQIPALLISFPNAPIATLFGTNKIAALAGTSVAAFHYAKRITFDFKLLFVISLSCFISSFTGARIVSLINVQVLKPLILFILIAIAVYTFFKKDLGSVKTKELPYRKQIIYGAFIGLIIGFYDGFFGPGTGSFFVLAFVVVLGFEFVQASAYAKIVNCVTNISALIVFIKQGNYMLELALIMAVMNITGNIIGSKLALKKGNDFVRIIFLVVVIIMIFKYGWEVFADQGV</sequence>
<evidence type="ECO:0000256" key="2">
    <source>
        <dbReference type="ARBA" id="ARBA00009142"/>
    </source>
</evidence>
<evidence type="ECO:0000256" key="1">
    <source>
        <dbReference type="ARBA" id="ARBA00004651"/>
    </source>
</evidence>
<comment type="caution">
    <text evidence="9">The sequence shown here is derived from an EMBL/GenBank/DDBJ whole genome shotgun (WGS) entry which is preliminary data.</text>
</comment>
<dbReference type="AlphaFoldDB" id="A0A4U6CXT6"/>
<name>A0A4U6CXT6_9BACT</name>
<keyword evidence="4 8" id="KW-1003">Cell membrane</keyword>
<feature type="transmembrane region" description="Helical" evidence="8">
    <location>
        <begin position="12"/>
        <end position="39"/>
    </location>
</feature>
<feature type="transmembrane region" description="Helical" evidence="8">
    <location>
        <begin position="211"/>
        <end position="228"/>
    </location>
</feature>
<evidence type="ECO:0000256" key="6">
    <source>
        <dbReference type="ARBA" id="ARBA00022989"/>
    </source>
</evidence>
<evidence type="ECO:0000256" key="7">
    <source>
        <dbReference type="ARBA" id="ARBA00023136"/>
    </source>
</evidence>
<dbReference type="Pfam" id="PF01925">
    <property type="entry name" value="TauE"/>
    <property type="match status" value="1"/>
</dbReference>
<feature type="transmembrane region" description="Helical" evidence="8">
    <location>
        <begin position="164"/>
        <end position="180"/>
    </location>
</feature>
<dbReference type="GO" id="GO:0005886">
    <property type="term" value="C:plasma membrane"/>
    <property type="evidence" value="ECO:0007669"/>
    <property type="project" value="UniProtKB-SubCell"/>
</dbReference>
<comment type="similarity">
    <text evidence="2 8">Belongs to the 4-toluene sulfonate uptake permease (TSUP) (TC 2.A.102) family.</text>
</comment>
<dbReference type="Proteomes" id="UP000304900">
    <property type="component" value="Unassembled WGS sequence"/>
</dbReference>
<evidence type="ECO:0000256" key="3">
    <source>
        <dbReference type="ARBA" id="ARBA00022448"/>
    </source>
</evidence>
<keyword evidence="10" id="KW-1185">Reference proteome</keyword>
<protein>
    <recommendedName>
        <fullName evidence="8">Probable membrane transporter protein</fullName>
    </recommendedName>
</protein>
<accession>A0A4U6CXT6</accession>
<evidence type="ECO:0000313" key="10">
    <source>
        <dbReference type="Proteomes" id="UP000304900"/>
    </source>
</evidence>
<dbReference type="InterPro" id="IPR052017">
    <property type="entry name" value="TSUP"/>
</dbReference>
<dbReference type="OrthoDB" id="554695at2"/>
<keyword evidence="3" id="KW-0813">Transport</keyword>
<dbReference type="RefSeq" id="WP_137342838.1">
    <property type="nucleotide sequence ID" value="NZ_BSQH01000008.1"/>
</dbReference>
<keyword evidence="5 8" id="KW-0812">Transmembrane</keyword>
<feature type="transmembrane region" description="Helical" evidence="8">
    <location>
        <begin position="83"/>
        <end position="103"/>
    </location>
</feature>
<feature type="transmembrane region" description="Helical" evidence="8">
    <location>
        <begin position="240"/>
        <end position="258"/>
    </location>
</feature>
<dbReference type="EMBL" id="SZVO01000014">
    <property type="protein sequence ID" value="TKT88655.1"/>
    <property type="molecule type" value="Genomic_DNA"/>
</dbReference>
<organism evidence="9 10">
    <name type="scientific">Dyadobacter frigoris</name>
    <dbReference type="NCBI Taxonomy" id="2576211"/>
    <lineage>
        <taxon>Bacteria</taxon>
        <taxon>Pseudomonadati</taxon>
        <taxon>Bacteroidota</taxon>
        <taxon>Cytophagia</taxon>
        <taxon>Cytophagales</taxon>
        <taxon>Spirosomataceae</taxon>
        <taxon>Dyadobacter</taxon>
    </lineage>
</organism>
<reference evidence="9 10" key="1">
    <citation type="submission" date="2019-05" db="EMBL/GenBank/DDBJ databases">
        <title>Dyadobacter AR-3-8 sp. nov., isolated from arctic soil.</title>
        <authorList>
            <person name="Chaudhary D.K."/>
        </authorList>
    </citation>
    <scope>NUCLEOTIDE SEQUENCE [LARGE SCALE GENOMIC DNA]</scope>
    <source>
        <strain evidence="9 10">AR-3-8</strain>
    </source>
</reference>
<feature type="transmembrane region" description="Helical" evidence="8">
    <location>
        <begin position="51"/>
        <end position="71"/>
    </location>
</feature>
<gene>
    <name evidence="9" type="ORF">FDK13_25440</name>
</gene>
<dbReference type="PANTHER" id="PTHR30269">
    <property type="entry name" value="TRANSMEMBRANE PROTEIN YFCA"/>
    <property type="match status" value="1"/>
</dbReference>
<evidence type="ECO:0000256" key="8">
    <source>
        <dbReference type="RuleBase" id="RU363041"/>
    </source>
</evidence>
<dbReference type="InterPro" id="IPR002781">
    <property type="entry name" value="TM_pro_TauE-like"/>
</dbReference>
<keyword evidence="6 8" id="KW-1133">Transmembrane helix</keyword>
<evidence type="ECO:0000313" key="9">
    <source>
        <dbReference type="EMBL" id="TKT88655.1"/>
    </source>
</evidence>
<evidence type="ECO:0000256" key="5">
    <source>
        <dbReference type="ARBA" id="ARBA00022692"/>
    </source>
</evidence>
<proteinExistence type="inferred from homology"/>
<feature type="transmembrane region" description="Helical" evidence="8">
    <location>
        <begin position="109"/>
        <end position="127"/>
    </location>
</feature>
<feature type="transmembrane region" description="Helical" evidence="8">
    <location>
        <begin position="139"/>
        <end position="158"/>
    </location>
</feature>
<keyword evidence="7 8" id="KW-0472">Membrane</keyword>
<evidence type="ECO:0000256" key="4">
    <source>
        <dbReference type="ARBA" id="ARBA00022475"/>
    </source>
</evidence>
<dbReference type="PANTHER" id="PTHR30269:SF0">
    <property type="entry name" value="MEMBRANE TRANSPORTER PROTEIN YFCA-RELATED"/>
    <property type="match status" value="1"/>
</dbReference>